<dbReference type="Proteomes" id="UP000294613">
    <property type="component" value="Unassembled WGS sequence"/>
</dbReference>
<evidence type="ECO:0000256" key="3">
    <source>
        <dbReference type="ARBA" id="ARBA00022741"/>
    </source>
</evidence>
<dbReference type="AlphaFoldDB" id="A0A4R3JC51"/>
<reference evidence="10 13" key="1">
    <citation type="journal article" date="2018" name="Int. J. Syst. Evol. Microbiol.">
        <title>Draft Genome Sequence of Faecalimonas umbilicata JCM 30896T, an Acetate-Producing Bacterium Isolated from Human Feces.</title>
        <authorList>
            <person name="Sakamoto M."/>
            <person name="Ikeyama N."/>
            <person name="Yuki M."/>
            <person name="Ohkuma M."/>
        </authorList>
    </citation>
    <scope>NUCLEOTIDE SEQUENCE [LARGE SCALE GENOMIC DNA]</scope>
    <source>
        <strain evidence="10 13">EGH7</strain>
    </source>
</reference>
<evidence type="ECO:0000313" key="13">
    <source>
        <dbReference type="Proteomes" id="UP000702954"/>
    </source>
</evidence>
<sequence>MNLKQLVLKYKKKTVILILLIIAAAGADIYAGYTLAWYYDIVTASDIQGAVRFSVYMILIRVFSVIMAYFADRYEAGVRECFNNEMKGKLIYSLAHMEYQRYEEKEPGEYASWLTNDIHQIEDKCFSSFFLICEAVSTVLFSIVALFYMHPLILATCIISTVILYFVPKFFEKSITESTLNISEINEKFSQKIHDTLSGFQSFVSAHRREQFIQQNNRISIALEKEKKILLRRSAKMGMYSVAIFRILEGVTCCLTAVLAFLKIVGIGAVFSVANISNRFLNGINSIFSNLVILKSSGKIFEKFPKNMPEDNRTTCPEIKNSIEVRNLQIKYDNHIVLDHQNYCFKIGKKYAIIGESGVGKSSMLKAMIGINDNYTGEILFDGISKEAYNKDSIFQQIAYISQEAYIFNDTIRFNLTLGDSGYTDVQLKDVLNMVNLGEFLTEKGGLDAMLGDNGKNISGGQKQRLAIARSLLQKKRIFVVDEGTSALDIKNVAIIERLLLETEEYTTILITHNMKENTQKYYDQVIHLKGGE</sequence>
<dbReference type="GO" id="GO:0005524">
    <property type="term" value="F:ATP binding"/>
    <property type="evidence" value="ECO:0007669"/>
    <property type="project" value="UniProtKB-KW"/>
</dbReference>
<feature type="transmembrane region" description="Helical" evidence="7">
    <location>
        <begin position="237"/>
        <end position="262"/>
    </location>
</feature>
<evidence type="ECO:0000256" key="4">
    <source>
        <dbReference type="ARBA" id="ARBA00022840"/>
    </source>
</evidence>
<dbReference type="InterPro" id="IPR039421">
    <property type="entry name" value="Type_1_exporter"/>
</dbReference>
<protein>
    <submittedName>
        <fullName evidence="10">ABC transporter ATP-binding protein</fullName>
    </submittedName>
    <submittedName>
        <fullName evidence="11">ABC-type multidrug transport system fused ATPase/permease subunit</fullName>
    </submittedName>
</protein>
<dbReference type="PANTHER" id="PTHR24221">
    <property type="entry name" value="ATP-BINDING CASSETTE SUB-FAMILY B"/>
    <property type="match status" value="1"/>
</dbReference>
<feature type="transmembrane region" description="Helical" evidence="7">
    <location>
        <begin position="14"/>
        <end position="33"/>
    </location>
</feature>
<dbReference type="EMBL" id="SLZV01000031">
    <property type="protein sequence ID" value="TCS62706.1"/>
    <property type="molecule type" value="Genomic_DNA"/>
</dbReference>
<dbReference type="GO" id="GO:0005886">
    <property type="term" value="C:plasma membrane"/>
    <property type="evidence" value="ECO:0007669"/>
    <property type="project" value="UniProtKB-SubCell"/>
</dbReference>
<dbReference type="PROSITE" id="PS50929">
    <property type="entry name" value="ABC_TM1F"/>
    <property type="match status" value="1"/>
</dbReference>
<keyword evidence="5 7" id="KW-1133">Transmembrane helix</keyword>
<dbReference type="InterPro" id="IPR011527">
    <property type="entry name" value="ABC1_TM_dom"/>
</dbReference>
<organism evidence="11 12">
    <name type="scientific">Faecalimonas umbilicata</name>
    <dbReference type="NCBI Taxonomy" id="1912855"/>
    <lineage>
        <taxon>Bacteria</taxon>
        <taxon>Bacillati</taxon>
        <taxon>Bacillota</taxon>
        <taxon>Clostridia</taxon>
        <taxon>Lachnospirales</taxon>
        <taxon>Lachnospiraceae</taxon>
        <taxon>Faecalimonas</taxon>
    </lineage>
</organism>
<evidence type="ECO:0000256" key="7">
    <source>
        <dbReference type="SAM" id="Phobius"/>
    </source>
</evidence>
<dbReference type="RefSeq" id="WP_116441111.1">
    <property type="nucleotide sequence ID" value="NZ_SLZV01000031.1"/>
</dbReference>
<dbReference type="GO" id="GO:0016887">
    <property type="term" value="F:ATP hydrolysis activity"/>
    <property type="evidence" value="ECO:0007669"/>
    <property type="project" value="InterPro"/>
</dbReference>
<proteinExistence type="predicted"/>
<comment type="caution">
    <text evidence="11">The sequence shown here is derived from an EMBL/GenBank/DDBJ whole genome shotgun (WGS) entry which is preliminary data.</text>
</comment>
<dbReference type="Proteomes" id="UP000702954">
    <property type="component" value="Unassembled WGS sequence"/>
</dbReference>
<feature type="transmembrane region" description="Helical" evidence="7">
    <location>
        <begin position="153"/>
        <end position="171"/>
    </location>
</feature>
<dbReference type="PROSITE" id="PS50893">
    <property type="entry name" value="ABC_TRANSPORTER_2"/>
    <property type="match status" value="1"/>
</dbReference>
<evidence type="ECO:0000259" key="9">
    <source>
        <dbReference type="PROSITE" id="PS50929"/>
    </source>
</evidence>
<dbReference type="SMART" id="SM00382">
    <property type="entry name" value="AAA"/>
    <property type="match status" value="1"/>
</dbReference>
<dbReference type="Pfam" id="PF00005">
    <property type="entry name" value="ABC_tran"/>
    <property type="match status" value="1"/>
</dbReference>
<dbReference type="Gene3D" id="1.20.1560.10">
    <property type="entry name" value="ABC transporter type 1, transmembrane domain"/>
    <property type="match status" value="1"/>
</dbReference>
<keyword evidence="3" id="KW-0547">Nucleotide-binding</keyword>
<dbReference type="InterPro" id="IPR003593">
    <property type="entry name" value="AAA+_ATPase"/>
</dbReference>
<keyword evidence="6 7" id="KW-0472">Membrane</keyword>
<evidence type="ECO:0000259" key="8">
    <source>
        <dbReference type="PROSITE" id="PS50893"/>
    </source>
</evidence>
<dbReference type="GO" id="GO:0034040">
    <property type="term" value="F:ATPase-coupled lipid transmembrane transporter activity"/>
    <property type="evidence" value="ECO:0007669"/>
    <property type="project" value="TreeGrafter"/>
</dbReference>
<dbReference type="PANTHER" id="PTHR24221:SF654">
    <property type="entry name" value="ATP-BINDING CASSETTE SUB-FAMILY B MEMBER 6"/>
    <property type="match status" value="1"/>
</dbReference>
<dbReference type="CDD" id="cd03228">
    <property type="entry name" value="ABCC_MRP_Like"/>
    <property type="match status" value="1"/>
</dbReference>
<reference evidence="11 12" key="2">
    <citation type="submission" date="2019-03" db="EMBL/GenBank/DDBJ databases">
        <title>Genomic Encyclopedia of Type Strains, Phase IV (KMG-IV): sequencing the most valuable type-strain genomes for metagenomic binning, comparative biology and taxonomic classification.</title>
        <authorList>
            <person name="Goeker M."/>
        </authorList>
    </citation>
    <scope>NUCLEOTIDE SEQUENCE [LARGE SCALE GENOMIC DNA]</scope>
    <source>
        <strain evidence="11 12">DSM 103426</strain>
    </source>
</reference>
<evidence type="ECO:0000256" key="2">
    <source>
        <dbReference type="ARBA" id="ARBA00022692"/>
    </source>
</evidence>
<dbReference type="Pfam" id="PF00664">
    <property type="entry name" value="ABC_membrane"/>
    <property type="match status" value="1"/>
</dbReference>
<evidence type="ECO:0000256" key="5">
    <source>
        <dbReference type="ARBA" id="ARBA00022989"/>
    </source>
</evidence>
<dbReference type="SUPFAM" id="SSF52540">
    <property type="entry name" value="P-loop containing nucleoside triphosphate hydrolases"/>
    <property type="match status" value="1"/>
</dbReference>
<name>A0A4R3JC51_9FIRM</name>
<dbReference type="Gene3D" id="3.40.50.300">
    <property type="entry name" value="P-loop containing nucleotide triphosphate hydrolases"/>
    <property type="match status" value="1"/>
</dbReference>
<dbReference type="GO" id="GO:0140359">
    <property type="term" value="F:ABC-type transporter activity"/>
    <property type="evidence" value="ECO:0007669"/>
    <property type="project" value="InterPro"/>
</dbReference>
<evidence type="ECO:0000256" key="6">
    <source>
        <dbReference type="ARBA" id="ARBA00023136"/>
    </source>
</evidence>
<feature type="domain" description="ABC transmembrane type-1" evidence="9">
    <location>
        <begin position="15"/>
        <end position="296"/>
    </location>
</feature>
<dbReference type="InterPro" id="IPR017871">
    <property type="entry name" value="ABC_transporter-like_CS"/>
</dbReference>
<dbReference type="SUPFAM" id="SSF90123">
    <property type="entry name" value="ABC transporter transmembrane region"/>
    <property type="match status" value="1"/>
</dbReference>
<evidence type="ECO:0000313" key="12">
    <source>
        <dbReference type="Proteomes" id="UP000294613"/>
    </source>
</evidence>
<dbReference type="PROSITE" id="PS00211">
    <property type="entry name" value="ABC_TRANSPORTER_1"/>
    <property type="match status" value="1"/>
</dbReference>
<feature type="domain" description="ABC transporter" evidence="8">
    <location>
        <begin position="323"/>
        <end position="533"/>
    </location>
</feature>
<evidence type="ECO:0000256" key="1">
    <source>
        <dbReference type="ARBA" id="ARBA00004651"/>
    </source>
</evidence>
<dbReference type="EMBL" id="BHEO01000002">
    <property type="protein sequence ID" value="GBU04008.1"/>
    <property type="molecule type" value="Genomic_DNA"/>
</dbReference>
<dbReference type="InterPro" id="IPR036640">
    <property type="entry name" value="ABC1_TM_sf"/>
</dbReference>
<dbReference type="InterPro" id="IPR003439">
    <property type="entry name" value="ABC_transporter-like_ATP-bd"/>
</dbReference>
<gene>
    <name evidence="11" type="ORF">EDD74_13130</name>
    <name evidence="10" type="ORF">FAEUMB_05490</name>
</gene>
<keyword evidence="2 7" id="KW-0812">Transmembrane</keyword>
<keyword evidence="4 10" id="KW-0067">ATP-binding</keyword>
<comment type="subcellular location">
    <subcellularLocation>
        <location evidence="1">Cell membrane</location>
        <topology evidence="1">Multi-pass membrane protein</topology>
    </subcellularLocation>
</comment>
<keyword evidence="13" id="KW-1185">Reference proteome</keyword>
<accession>A0A4R3JC51</accession>
<feature type="transmembrane region" description="Helical" evidence="7">
    <location>
        <begin position="53"/>
        <end position="71"/>
    </location>
</feature>
<evidence type="ECO:0000313" key="10">
    <source>
        <dbReference type="EMBL" id="GBU04008.1"/>
    </source>
</evidence>
<feature type="transmembrane region" description="Helical" evidence="7">
    <location>
        <begin position="129"/>
        <end position="147"/>
    </location>
</feature>
<evidence type="ECO:0000313" key="11">
    <source>
        <dbReference type="EMBL" id="TCS62706.1"/>
    </source>
</evidence>
<dbReference type="InterPro" id="IPR027417">
    <property type="entry name" value="P-loop_NTPase"/>
</dbReference>